<reference evidence="3 4" key="1">
    <citation type="submission" date="2022-10" db="EMBL/GenBank/DDBJ databases">
        <title>Luteolibacter arcticus strain CCTCC AB 2014275, whole genome shotgun sequencing project.</title>
        <authorList>
            <person name="Zhao G."/>
            <person name="Shen L."/>
        </authorList>
    </citation>
    <scope>NUCLEOTIDE SEQUENCE [LARGE SCALE GENOMIC DNA]</scope>
    <source>
        <strain evidence="3 4">CCTCC AB 2014275</strain>
    </source>
</reference>
<dbReference type="SUPFAM" id="SSF50969">
    <property type="entry name" value="YVTN repeat-like/Quinoprotein amine dehydrogenase"/>
    <property type="match status" value="1"/>
</dbReference>
<dbReference type="EMBL" id="JAPDDT010000008">
    <property type="protein sequence ID" value="MCW1924477.1"/>
    <property type="molecule type" value="Genomic_DNA"/>
</dbReference>
<keyword evidence="1" id="KW-0677">Repeat</keyword>
<dbReference type="PROSITE" id="PS51125">
    <property type="entry name" value="NHL"/>
    <property type="match status" value="1"/>
</dbReference>
<comment type="caution">
    <text evidence="3">The sequence shown here is derived from an EMBL/GenBank/DDBJ whole genome shotgun (WGS) entry which is preliminary data.</text>
</comment>
<dbReference type="SUPFAM" id="SSF63829">
    <property type="entry name" value="Calcium-dependent phosphotriesterase"/>
    <property type="match status" value="1"/>
</dbReference>
<gene>
    <name evidence="3" type="ORF">OKA05_18060</name>
</gene>
<dbReference type="Proteomes" id="UP001320876">
    <property type="component" value="Unassembled WGS sequence"/>
</dbReference>
<dbReference type="Gene3D" id="2.120.10.30">
    <property type="entry name" value="TolB, C-terminal domain"/>
    <property type="match status" value="1"/>
</dbReference>
<proteinExistence type="predicted"/>
<dbReference type="Gene3D" id="2.60.40.4070">
    <property type="match status" value="1"/>
</dbReference>
<dbReference type="InterPro" id="IPR011042">
    <property type="entry name" value="6-blade_b-propeller_TolB-like"/>
</dbReference>
<protein>
    <recommendedName>
        <fullName evidence="5">NHL repeat containing protein</fullName>
    </recommendedName>
</protein>
<evidence type="ECO:0000313" key="4">
    <source>
        <dbReference type="Proteomes" id="UP001320876"/>
    </source>
</evidence>
<evidence type="ECO:0008006" key="5">
    <source>
        <dbReference type="Google" id="ProtNLM"/>
    </source>
</evidence>
<sequence>MSGAEILTSPIAKEDLDAAAFAEWSNGKEAPIDSTGGQQKILWTASTAADWGGISFGENKVPGVRHLRLAWKTAVPTGTVLVRGGGTLGVLKPDATYPGNLADDSQWLSAQRISGNEITASEVGYEEYAAWILPPGTTARALRFTHNAASSDPKYEGRLGGALVLAERFANVAPQAIASASAMDEKATLINNSLNDKMWETWRNGEDGAAQVISQEQPEWLQLTWPEKIPLAAIGTCWTGFAAADLQIYAGPENRHPREAADSDWKTLTTRNDLRSGYPRELAPEWFPHTGTKTRAIRLRITAPLKENHDHLRNPIKGGRGVWVGEILALQALGSAPLSDALPAVEKTLHPPIAVKFTLPEAGRVTLVIEDASGQRVRNLIADTPFPAGENTAWWDGTDDLGRDLETARHGIYHIPQQFVAPGDYRVRGLWKKDIDLTYEFSVYNAGKPPWTTADTTGGWMTNHTPPTSATFVPAEKSPDGKPRLYLGAHVAEGGHGLQWVTPDGTKIGGQGWIGGNWTGAQTLATDYGKNGIATDICYAASIWEGELRITAKTPEKDRTVIKELLGEDKFVHGQSRHEGVPVLKGFDGGERRFVLAGIAAHDGIIAASLVRQNEIVFVDAREGKILSRVPCENPRGVAFDSSNRLLVISGNSLIRYTVDSLPKHPALSQTETLVSHLEDPHGLALDLDGNLYVSDRGRSHQVKVFSPEGKLAAAIGKPGPPSAGLYDDLHLNNPAGLAIDNIGNLWVTENDYQPKRVSVWNQGGNLLKAFYGPTEYGGGGTLDPVDRNRFYYRGMEFALDWEKGTDRLTRVLYRPDATSGESHTNGFPEQPLHGEDGQRFFTNSYNSSPTNGAPVATLWIEENGIARPCNAAGRAREWAALLTPEFAKLWPEGTKADDERTHAAFIWNDLNGDGEPSPNEVALQKGNVGGVIFQPDLSITFSRLDDTAVRFSATRITASKTPAYALDSAERIFTGAQSPRSSGGDQLITTPDGLSVSTVSPEPFAPESIGGGKDGKVTWSYPNLWPGLHASHECPVASELGMILGTTRLLGHFFSPASGEAGPLFAVNGNMGNVYVFTADGLYVTELFHDVRTGKSWSMPSAERGAKLNDLSLHDENFWPSITTTSDGEIYLVDGGRTSLVRVDGLDTIRRIAPFDLKVTAPDLEKSSSWLLAREAARRAEQGSETLDVQISEGKPDWQNVAWASIDKRGVKANFNSDSKPYDVTAALFLGPERLHAAFRTGDKELLKNSTETPGAPFKNGGCLDLMLASSPEANPSRKDPVKGDLRLLVTLRPDGKPLALLYRPVVSGTKEPEKFSSPWRSISIDRVDDVSAQLEFSADGQGGYEFSIPREILGLKHLKAGTTLAGDLGILRGNGFQTTQRIYWSNKSTAITSDVPSEAMLTPNLWGKFRFIHP</sequence>
<keyword evidence="4" id="KW-1185">Reference proteome</keyword>
<evidence type="ECO:0000313" key="3">
    <source>
        <dbReference type="EMBL" id="MCW1924477.1"/>
    </source>
</evidence>
<dbReference type="PANTHER" id="PTHR24104">
    <property type="entry name" value="E3 UBIQUITIN-PROTEIN LIGASE NHLRC1-RELATED"/>
    <property type="match status" value="1"/>
</dbReference>
<name>A0ABT3GLV4_9BACT</name>
<dbReference type="RefSeq" id="WP_264488584.1">
    <property type="nucleotide sequence ID" value="NZ_JAPDDT010000008.1"/>
</dbReference>
<dbReference type="InterPro" id="IPR050952">
    <property type="entry name" value="TRIM-NHL_E3_ligases"/>
</dbReference>
<evidence type="ECO:0000256" key="2">
    <source>
        <dbReference type="PROSITE-ProRule" id="PRU00504"/>
    </source>
</evidence>
<dbReference type="InterPro" id="IPR001258">
    <property type="entry name" value="NHL_repeat"/>
</dbReference>
<organism evidence="3 4">
    <name type="scientific">Luteolibacter arcticus</name>
    <dbReference type="NCBI Taxonomy" id="1581411"/>
    <lineage>
        <taxon>Bacteria</taxon>
        <taxon>Pseudomonadati</taxon>
        <taxon>Verrucomicrobiota</taxon>
        <taxon>Verrucomicrobiia</taxon>
        <taxon>Verrucomicrobiales</taxon>
        <taxon>Verrucomicrobiaceae</taxon>
        <taxon>Luteolibacter</taxon>
    </lineage>
</organism>
<dbReference type="PANTHER" id="PTHR24104:SF25">
    <property type="entry name" value="PROTEIN LIN-41"/>
    <property type="match status" value="1"/>
</dbReference>
<dbReference type="InterPro" id="IPR011044">
    <property type="entry name" value="Quino_amine_DH_bsu"/>
</dbReference>
<dbReference type="Pfam" id="PF01436">
    <property type="entry name" value="NHL"/>
    <property type="match status" value="1"/>
</dbReference>
<feature type="repeat" description="NHL" evidence="2">
    <location>
        <begin position="677"/>
        <end position="709"/>
    </location>
</feature>
<evidence type="ECO:0000256" key="1">
    <source>
        <dbReference type="ARBA" id="ARBA00022737"/>
    </source>
</evidence>
<accession>A0ABT3GLV4</accession>